<dbReference type="SUPFAM" id="SSF161070">
    <property type="entry name" value="SNF-like"/>
    <property type="match status" value="1"/>
</dbReference>
<dbReference type="PROSITE" id="PS00610">
    <property type="entry name" value="NA_NEUROTRAN_SYMP_1"/>
    <property type="match status" value="1"/>
</dbReference>
<keyword evidence="2 9" id="KW-0813">Transport</keyword>
<reference evidence="12" key="1">
    <citation type="submission" date="2022-11" db="UniProtKB">
        <authorList>
            <consortium name="WormBaseParasite"/>
        </authorList>
    </citation>
    <scope>IDENTIFICATION</scope>
</reference>
<feature type="transmembrane region" description="Helical" evidence="10">
    <location>
        <begin position="535"/>
        <end position="556"/>
    </location>
</feature>
<dbReference type="AlphaFoldDB" id="A0A914XN38"/>
<dbReference type="GO" id="GO:0035725">
    <property type="term" value="P:sodium ion transmembrane transport"/>
    <property type="evidence" value="ECO:0007669"/>
    <property type="project" value="TreeGrafter"/>
</dbReference>
<feature type="transmembrane region" description="Helical" evidence="10">
    <location>
        <begin position="116"/>
        <end position="134"/>
    </location>
</feature>
<feature type="transmembrane region" description="Helical" evidence="10">
    <location>
        <begin position="323"/>
        <end position="342"/>
    </location>
</feature>
<dbReference type="PROSITE" id="PS50267">
    <property type="entry name" value="NA_NEUROTRAN_SYMP_3"/>
    <property type="match status" value="1"/>
</dbReference>
<evidence type="ECO:0000256" key="7">
    <source>
        <dbReference type="PIRSR" id="PIRSR600175-1"/>
    </source>
</evidence>
<feature type="transmembrane region" description="Helical" evidence="10">
    <location>
        <begin position="188"/>
        <end position="214"/>
    </location>
</feature>
<evidence type="ECO:0000256" key="6">
    <source>
        <dbReference type="ARBA" id="ARBA00023136"/>
    </source>
</evidence>
<evidence type="ECO:0000256" key="5">
    <source>
        <dbReference type="ARBA" id="ARBA00022989"/>
    </source>
</evidence>
<comment type="subcellular location">
    <subcellularLocation>
        <location evidence="1">Membrane</location>
        <topology evidence="1">Multi-pass membrane protein</topology>
    </subcellularLocation>
</comment>
<feature type="transmembrane region" description="Helical" evidence="10">
    <location>
        <begin position="146"/>
        <end position="167"/>
    </location>
</feature>
<feature type="transmembrane region" description="Helical" evidence="10">
    <location>
        <begin position="403"/>
        <end position="428"/>
    </location>
</feature>
<comment type="similarity">
    <text evidence="9">Belongs to the sodium:neurotransmitter symporter (SNF) (TC 2.A.22) family.</text>
</comment>
<keyword evidence="7" id="KW-0479">Metal-binding</keyword>
<evidence type="ECO:0000256" key="1">
    <source>
        <dbReference type="ARBA" id="ARBA00004141"/>
    </source>
</evidence>
<dbReference type="PRINTS" id="PR00176">
    <property type="entry name" value="NANEUSMPORT"/>
</dbReference>
<evidence type="ECO:0000256" key="8">
    <source>
        <dbReference type="PIRSR" id="PIRSR600175-2"/>
    </source>
</evidence>
<feature type="transmembrane region" description="Helical" evidence="10">
    <location>
        <begin position="462"/>
        <end position="483"/>
    </location>
</feature>
<sequence>MDDEKSAQLVPLTDPRHIPPLVDDIVFTDEKPPAYESLSGEEPVEGRVHFQRSQSLPQLSTERLRGNTIPRMRFLSGRASAATLTRMRNLSTRTFSVVGPNDENQARGNWDNPVEFFLSCLGYAVGLGNVWRFPYLCYRNGGGAFLIPYLIMLFGCGLPLLFMELALGQYSSEGPLTVWKLAPLFKGLGIGMVLCSVIMSVYYNMITGWAMYYLTVSIRESLPWTCCEDGWSSENCISFAKQDVCPARTGFQHITNQSSIFEHGSKAKFAADEFFHKKVLNMATEFSLGGDMQWHLVIALFAAWLIVFLVLMKGIKSFGKAVYFTSTFPYAVLLALLVRSLMEPGAVEGIKYYLRPNMTVLASPQVWGDAASQIFYSTGVCMGGAITLASYNKFKNNLYRDAVIVALGNSATSIFSGFVVFSILGFMAHSQNTTVDKVATNGPGLTFITYPQAVTILPWSPLWSALFFLMLIILALSSMFPTVENIATSLIDQWPKKLRPYKFWVMMAVCTTCFLLGLPLTTNAGMYLLQLLDNYGVSYALLILGLIEVTVVAWLYGGQRLFNNVHSMLGRRPSIIWKYIWMYVTPSLLIFAITLQIIDLKPIQYGSQIFPPYASKIGWCLTSISLLPIPIYAIYKLVCFKRSPKGYDVPLRRALVTLTAPAENWGPALTKYRCAGQQYDEDDVFA</sequence>
<evidence type="ECO:0000256" key="10">
    <source>
        <dbReference type="SAM" id="Phobius"/>
    </source>
</evidence>
<evidence type="ECO:0000256" key="2">
    <source>
        <dbReference type="ARBA" id="ARBA00022448"/>
    </source>
</evidence>
<keyword evidence="5 10" id="KW-1133">Transmembrane helix</keyword>
<keyword evidence="3 9" id="KW-0812">Transmembrane</keyword>
<dbReference type="InterPro" id="IPR037272">
    <property type="entry name" value="SNS_sf"/>
</dbReference>
<keyword evidence="4 9" id="KW-0769">Symport</keyword>
<dbReference type="Proteomes" id="UP000887566">
    <property type="component" value="Unplaced"/>
</dbReference>
<evidence type="ECO:0000313" key="11">
    <source>
        <dbReference type="Proteomes" id="UP000887566"/>
    </source>
</evidence>
<feature type="binding site" evidence="7">
    <location>
        <position position="409"/>
    </location>
    <ligand>
        <name>Na(+)</name>
        <dbReference type="ChEBI" id="CHEBI:29101"/>
        <label>1</label>
    </ligand>
</feature>
<feature type="binding site" evidence="7">
    <location>
        <position position="377"/>
    </location>
    <ligand>
        <name>Na(+)</name>
        <dbReference type="ChEBI" id="CHEBI:29101"/>
        <label>1</label>
    </ligand>
</feature>
<dbReference type="InterPro" id="IPR000175">
    <property type="entry name" value="Na/ntran_symport"/>
</dbReference>
<feature type="binding site" evidence="7">
    <location>
        <position position="122"/>
    </location>
    <ligand>
        <name>Na(+)</name>
        <dbReference type="ChEBI" id="CHEBI:29101"/>
        <label>1</label>
    </ligand>
</feature>
<dbReference type="PANTHER" id="PTHR11616:SF240">
    <property type="entry name" value="BLOATED TUBULES, ISOFORM B-RELATED"/>
    <property type="match status" value="1"/>
</dbReference>
<feature type="disulfide bond" evidence="8">
    <location>
        <begin position="227"/>
        <end position="236"/>
    </location>
</feature>
<dbReference type="WBParaSite" id="PSAMB.scaffold928size38471.g9700.t1">
    <property type="protein sequence ID" value="PSAMB.scaffold928size38471.g9700.t1"/>
    <property type="gene ID" value="PSAMB.scaffold928size38471.g9700"/>
</dbReference>
<evidence type="ECO:0000313" key="12">
    <source>
        <dbReference type="WBParaSite" id="PSAMB.scaffold928size38471.g9700.t1"/>
    </source>
</evidence>
<evidence type="ECO:0000256" key="4">
    <source>
        <dbReference type="ARBA" id="ARBA00022847"/>
    </source>
</evidence>
<keyword evidence="8" id="KW-1015">Disulfide bond</keyword>
<organism evidence="11 12">
    <name type="scientific">Plectus sambesii</name>
    <dbReference type="NCBI Taxonomy" id="2011161"/>
    <lineage>
        <taxon>Eukaryota</taxon>
        <taxon>Metazoa</taxon>
        <taxon>Ecdysozoa</taxon>
        <taxon>Nematoda</taxon>
        <taxon>Chromadorea</taxon>
        <taxon>Plectida</taxon>
        <taxon>Plectina</taxon>
        <taxon>Plectoidea</taxon>
        <taxon>Plectidae</taxon>
        <taxon>Plectus</taxon>
    </lineage>
</organism>
<feature type="binding site" evidence="7">
    <location>
        <position position="474"/>
    </location>
    <ligand>
        <name>Na(+)</name>
        <dbReference type="ChEBI" id="CHEBI:29101"/>
        <label>1</label>
    </ligand>
</feature>
<feature type="transmembrane region" description="Helical" evidence="10">
    <location>
        <begin position="613"/>
        <end position="635"/>
    </location>
</feature>
<feature type="binding site" evidence="7">
    <location>
        <position position="478"/>
    </location>
    <ligand>
        <name>Na(+)</name>
        <dbReference type="ChEBI" id="CHEBI:29101"/>
        <label>1</label>
    </ligand>
</feature>
<dbReference type="GO" id="GO:0046872">
    <property type="term" value="F:metal ion binding"/>
    <property type="evidence" value="ECO:0007669"/>
    <property type="project" value="UniProtKB-KW"/>
</dbReference>
<keyword evidence="6 10" id="KW-0472">Membrane</keyword>
<dbReference type="PANTHER" id="PTHR11616">
    <property type="entry name" value="SODIUM/CHLORIDE DEPENDENT TRANSPORTER"/>
    <property type="match status" value="1"/>
</dbReference>
<feature type="transmembrane region" description="Helical" evidence="10">
    <location>
        <begin position="374"/>
        <end position="391"/>
    </location>
</feature>
<feature type="binding site" evidence="7">
    <location>
        <position position="129"/>
    </location>
    <ligand>
        <name>Na(+)</name>
        <dbReference type="ChEBI" id="CHEBI:29101"/>
        <label>1</label>
    </ligand>
</feature>
<proteinExistence type="inferred from homology"/>
<keyword evidence="7" id="KW-0915">Sodium</keyword>
<feature type="binding site" evidence="7">
    <location>
        <position position="124"/>
    </location>
    <ligand>
        <name>Na(+)</name>
        <dbReference type="ChEBI" id="CHEBI:29101"/>
        <label>1</label>
    </ligand>
</feature>
<evidence type="ECO:0000256" key="3">
    <source>
        <dbReference type="ARBA" id="ARBA00022692"/>
    </source>
</evidence>
<accession>A0A914XN38</accession>
<protein>
    <recommendedName>
        <fullName evidence="9">Transporter</fullName>
    </recommendedName>
</protein>
<dbReference type="GO" id="GO:0006865">
    <property type="term" value="P:amino acid transport"/>
    <property type="evidence" value="ECO:0007669"/>
    <property type="project" value="TreeGrafter"/>
</dbReference>
<feature type="binding site" evidence="7">
    <location>
        <position position="125"/>
    </location>
    <ligand>
        <name>Na(+)</name>
        <dbReference type="ChEBI" id="CHEBI:29101"/>
        <label>1</label>
    </ligand>
</feature>
<feature type="transmembrane region" description="Helical" evidence="10">
    <location>
        <begin position="503"/>
        <end position="529"/>
    </location>
</feature>
<feature type="transmembrane region" description="Helical" evidence="10">
    <location>
        <begin position="576"/>
        <end position="598"/>
    </location>
</feature>
<dbReference type="GO" id="GO:0005886">
    <property type="term" value="C:plasma membrane"/>
    <property type="evidence" value="ECO:0007669"/>
    <property type="project" value="TreeGrafter"/>
</dbReference>
<dbReference type="GO" id="GO:0015293">
    <property type="term" value="F:symporter activity"/>
    <property type="evidence" value="ECO:0007669"/>
    <property type="project" value="UniProtKB-KW"/>
</dbReference>
<evidence type="ECO:0000256" key="9">
    <source>
        <dbReference type="RuleBase" id="RU003732"/>
    </source>
</evidence>
<dbReference type="Pfam" id="PF00209">
    <property type="entry name" value="SNF"/>
    <property type="match status" value="1"/>
</dbReference>
<keyword evidence="11" id="KW-1185">Reference proteome</keyword>
<name>A0A914XN38_9BILA</name>
<feature type="transmembrane region" description="Helical" evidence="10">
    <location>
        <begin position="292"/>
        <end position="311"/>
    </location>
</feature>